<feature type="compositionally biased region" description="Basic and acidic residues" evidence="1">
    <location>
        <begin position="76"/>
        <end position="86"/>
    </location>
</feature>
<dbReference type="OrthoDB" id="5279705at2759"/>
<dbReference type="AlphaFoldDB" id="A0A9P4Z1H4"/>
<comment type="caution">
    <text evidence="2">The sequence shown here is derived from an EMBL/GenBank/DDBJ whole genome shotgun (WGS) entry which is preliminary data.</text>
</comment>
<sequence>MISFAPTPVFSGTWYHHRPSVPSPLSSSPVRASSPLSPSENNTLSMSQRHTQSSPIQPSSKSKYASRPTRPNPVVRKREDAQDMRRRNFLQSVRQKSEEKQWLRRDIEGQLLKASYLDTMDLLSHGAPELSDADIEDAMALEAQFQQQLRQRHNGNLAAATAAGDDMAMYDDELPPDEDEEMDALVASYQEQVAVPTQRPESPSTMTDDDYDDIFAELIAQERQRLPSTSEDVQMDTAE</sequence>
<name>A0A9P4Z1H4_9HYPO</name>
<proteinExistence type="predicted"/>
<feature type="compositionally biased region" description="Low complexity" evidence="1">
    <location>
        <begin position="52"/>
        <end position="63"/>
    </location>
</feature>
<accession>A0A9P4Z1H4</accession>
<reference evidence="2" key="1">
    <citation type="submission" date="2020-03" db="EMBL/GenBank/DDBJ databases">
        <title>Site-based positive gene gene selection in Geosmithia morbida across the United States reveals a broad range of putative effectors and factors for local host and environmental adapation.</title>
        <authorList>
            <person name="Onufrak A."/>
            <person name="Murdoch R.W."/>
            <person name="Gazis R."/>
            <person name="Huff M."/>
            <person name="Staton M."/>
            <person name="Klingeman W."/>
            <person name="Hadziabdic D."/>
        </authorList>
    </citation>
    <scope>NUCLEOTIDE SEQUENCE</scope>
    <source>
        <strain evidence="2">1262</strain>
    </source>
</reference>
<feature type="compositionally biased region" description="Low complexity" evidence="1">
    <location>
        <begin position="23"/>
        <end position="39"/>
    </location>
</feature>
<dbReference type="RefSeq" id="XP_035324346.1">
    <property type="nucleotide sequence ID" value="XM_035462922.1"/>
</dbReference>
<evidence type="ECO:0000256" key="1">
    <source>
        <dbReference type="SAM" id="MobiDB-lite"/>
    </source>
</evidence>
<keyword evidence="3" id="KW-1185">Reference proteome</keyword>
<organism evidence="2 3">
    <name type="scientific">Geosmithia morbida</name>
    <dbReference type="NCBI Taxonomy" id="1094350"/>
    <lineage>
        <taxon>Eukaryota</taxon>
        <taxon>Fungi</taxon>
        <taxon>Dikarya</taxon>
        <taxon>Ascomycota</taxon>
        <taxon>Pezizomycotina</taxon>
        <taxon>Sordariomycetes</taxon>
        <taxon>Hypocreomycetidae</taxon>
        <taxon>Hypocreales</taxon>
        <taxon>Bionectriaceae</taxon>
        <taxon>Geosmithia</taxon>
    </lineage>
</organism>
<evidence type="ECO:0000313" key="2">
    <source>
        <dbReference type="EMBL" id="KAF4125694.1"/>
    </source>
</evidence>
<feature type="region of interest" description="Disordered" evidence="1">
    <location>
        <begin position="11"/>
        <end position="100"/>
    </location>
</feature>
<protein>
    <submittedName>
        <fullName evidence="2">Uncharacterized protein</fullName>
    </submittedName>
</protein>
<dbReference type="Proteomes" id="UP000749293">
    <property type="component" value="Unassembled WGS sequence"/>
</dbReference>
<dbReference type="GeneID" id="55967168"/>
<feature type="compositionally biased region" description="Polar residues" evidence="1">
    <location>
        <begin position="40"/>
        <end position="51"/>
    </location>
</feature>
<evidence type="ECO:0000313" key="3">
    <source>
        <dbReference type="Proteomes" id="UP000749293"/>
    </source>
</evidence>
<dbReference type="EMBL" id="JAANYQ010000002">
    <property type="protein sequence ID" value="KAF4125694.1"/>
    <property type="molecule type" value="Genomic_DNA"/>
</dbReference>
<gene>
    <name evidence="2" type="ORF">GMORB2_0938</name>
</gene>